<dbReference type="PATRIC" id="fig|65700.7.peg.3663"/>
<evidence type="ECO:0000313" key="6">
    <source>
        <dbReference type="EMBL" id="KKF36394.1"/>
    </source>
</evidence>
<dbReference type="EMBL" id="JXNU01000003">
    <property type="protein sequence ID" value="KKF36394.1"/>
    <property type="molecule type" value="Genomic_DNA"/>
</dbReference>
<evidence type="ECO:0000313" key="8">
    <source>
        <dbReference type="Proteomes" id="UP000264980"/>
    </source>
</evidence>
<dbReference type="Gene3D" id="2.60.40.1620">
    <property type="entry name" value="Lipoprotein YajI-like"/>
    <property type="match status" value="1"/>
</dbReference>
<evidence type="ECO:0000256" key="2">
    <source>
        <dbReference type="SAM" id="MobiDB-lite"/>
    </source>
</evidence>
<evidence type="ECO:0000256" key="1">
    <source>
        <dbReference type="SAM" id="Coils"/>
    </source>
</evidence>
<dbReference type="Proteomes" id="UP000264980">
    <property type="component" value="Chromosome"/>
</dbReference>
<feature type="compositionally biased region" description="Polar residues" evidence="2">
    <location>
        <begin position="126"/>
        <end position="144"/>
    </location>
</feature>
<keyword evidence="3" id="KW-0732">Signal</keyword>
<evidence type="ECO:0000313" key="7">
    <source>
        <dbReference type="Proteomes" id="UP000033924"/>
    </source>
</evidence>
<sequence length="184" mass="19681">MTRGIIKIPVLLTITLLAGCATPSQQAHLDNLHNQVNQLNSQMTQLTRQATALTLQNSLNAHSTEGAWLIPEANAPVLLDSSAGEIRLSLSQMAGDAADNRTMLTIASVAATPLPAFTVDVESGITDPTSGQPLRNTAQNQTITARPPLQPQREITLPVAINNSTPDQTGYFRIHHLVVITDAH</sequence>
<reference evidence="6 7" key="1">
    <citation type="submission" date="2015-01" db="EMBL/GenBank/DDBJ databases">
        <title>Erwinia tracheiphila.</title>
        <authorList>
            <person name="Shapiro L.R."/>
        </authorList>
    </citation>
    <scope>NUCLEOTIDE SEQUENCE [LARGE SCALE GENOMIC DNA]</scope>
    <source>
        <strain evidence="6 7">BuffGH</strain>
    </source>
</reference>
<feature type="domain" description="DUF3251" evidence="4">
    <location>
        <begin position="25"/>
        <end position="177"/>
    </location>
</feature>
<feature type="chain" id="PRO_5033228102" evidence="3">
    <location>
        <begin position="28"/>
        <end position="184"/>
    </location>
</feature>
<dbReference type="Pfam" id="PF11622">
    <property type="entry name" value="DUF3251"/>
    <property type="match status" value="1"/>
</dbReference>
<dbReference type="RefSeq" id="WP_016192773.1">
    <property type="nucleotide sequence ID" value="NZ_CP013970.1"/>
</dbReference>
<dbReference type="InterPro" id="IPR037125">
    <property type="entry name" value="YajI-like_sf"/>
</dbReference>
<feature type="signal peptide" evidence="3">
    <location>
        <begin position="1"/>
        <end position="27"/>
    </location>
</feature>
<organism evidence="6 7">
    <name type="scientific">Erwinia tracheiphila</name>
    <dbReference type="NCBI Taxonomy" id="65700"/>
    <lineage>
        <taxon>Bacteria</taxon>
        <taxon>Pseudomonadati</taxon>
        <taxon>Pseudomonadota</taxon>
        <taxon>Gammaproteobacteria</taxon>
        <taxon>Enterobacterales</taxon>
        <taxon>Erwiniaceae</taxon>
        <taxon>Erwinia</taxon>
    </lineage>
</organism>
<gene>
    <name evidence="5" type="ORF">AV903_00165</name>
    <name evidence="6" type="ORF">SY86_14615</name>
</gene>
<feature type="coiled-coil region" evidence="1">
    <location>
        <begin position="29"/>
        <end position="56"/>
    </location>
</feature>
<dbReference type="NCBIfam" id="NF008575">
    <property type="entry name" value="PRK11530.1"/>
    <property type="match status" value="1"/>
</dbReference>
<name>A0A0M2KBS1_9GAMM</name>
<keyword evidence="1" id="KW-0175">Coiled coil</keyword>
<dbReference type="PROSITE" id="PS51257">
    <property type="entry name" value="PROKAR_LIPOPROTEIN"/>
    <property type="match status" value="1"/>
</dbReference>
<proteinExistence type="predicted"/>
<protein>
    <submittedName>
        <fullName evidence="5">DUF3251 domain-containing protein</fullName>
    </submittedName>
</protein>
<dbReference type="AlphaFoldDB" id="A0A0M2KBS1"/>
<reference evidence="5 8" key="2">
    <citation type="submission" date="2016-01" db="EMBL/GenBank/DDBJ databases">
        <authorList>
            <person name="Oliw E.H."/>
        </authorList>
    </citation>
    <scope>NUCLEOTIDE SEQUENCE [LARGE SCALE GENOMIC DNA]</scope>
    <source>
        <strain evidence="5 8">MDcuke</strain>
    </source>
</reference>
<feature type="region of interest" description="Disordered" evidence="2">
    <location>
        <begin position="125"/>
        <end position="148"/>
    </location>
</feature>
<evidence type="ECO:0000313" key="5">
    <source>
        <dbReference type="EMBL" id="AXF74884.1"/>
    </source>
</evidence>
<dbReference type="EMBL" id="CP013970">
    <property type="protein sequence ID" value="AXF74884.1"/>
    <property type="molecule type" value="Genomic_DNA"/>
</dbReference>
<accession>A0A0M2KBS1</accession>
<dbReference type="InterPro" id="IPR021658">
    <property type="entry name" value="DUF3251"/>
</dbReference>
<evidence type="ECO:0000259" key="4">
    <source>
        <dbReference type="Pfam" id="PF11622"/>
    </source>
</evidence>
<dbReference type="Proteomes" id="UP000033924">
    <property type="component" value="Unassembled WGS sequence"/>
</dbReference>
<evidence type="ECO:0000256" key="3">
    <source>
        <dbReference type="SAM" id="SignalP"/>
    </source>
</evidence>
<dbReference type="STRING" id="65700.SY86_14615"/>
<keyword evidence="7" id="KW-1185">Reference proteome</keyword>